<dbReference type="AlphaFoldDB" id="A0A0P4WWA1"/>
<evidence type="ECO:0000256" key="1">
    <source>
        <dbReference type="ARBA" id="ARBA00011074"/>
    </source>
</evidence>
<dbReference type="InterPro" id="IPR025257">
    <property type="entry name" value="MINDY-3/4_CD"/>
</dbReference>
<keyword evidence="2" id="KW-0378">Hydrolase</keyword>
<evidence type="ECO:0000256" key="2">
    <source>
        <dbReference type="RuleBase" id="RU367088"/>
    </source>
</evidence>
<dbReference type="PANTHER" id="PTHR12473">
    <property type="entry name" value="UBIQUITIN CARBOXYL-TERMINAL HYDROLASE MINDY-4-RELATED"/>
    <property type="match status" value="1"/>
</dbReference>
<dbReference type="EMBL" id="GDRN01054872">
    <property type="protein sequence ID" value="JAI66052.1"/>
    <property type="molecule type" value="Transcribed_RNA"/>
</dbReference>
<evidence type="ECO:0000313" key="5">
    <source>
        <dbReference type="EMBL" id="JAI66052.1"/>
    </source>
</evidence>
<feature type="region of interest" description="Disordered" evidence="3">
    <location>
        <begin position="46"/>
        <end position="70"/>
    </location>
</feature>
<evidence type="ECO:0000259" key="4">
    <source>
        <dbReference type="Pfam" id="PF13898"/>
    </source>
</evidence>
<protein>
    <recommendedName>
        <fullName evidence="2">Ubiquitin carboxyl-terminal hydrolase MINDY</fullName>
        <ecNumber evidence="2">3.4.19.12</ecNumber>
    </recommendedName>
</protein>
<keyword evidence="2" id="KW-0833">Ubl conjugation pathway</keyword>
<comment type="similarity">
    <text evidence="1 2">Belongs to the MINDY deubiquitinase family. FAM188 subfamily.</text>
</comment>
<comment type="catalytic activity">
    <reaction evidence="2">
        <text>Thiol-dependent hydrolysis of ester, thioester, amide, peptide and isopeptide bonds formed by the C-terminal Gly of ubiquitin (a 76-residue protein attached to proteins as an intracellular targeting signal).</text>
        <dbReference type="EC" id="3.4.19.12"/>
    </reaction>
</comment>
<feature type="domain" description="Deubiquitinating enzyme MINDY-3/4 conserved" evidence="4">
    <location>
        <begin position="141"/>
        <end position="195"/>
    </location>
</feature>
<dbReference type="GO" id="GO:0071108">
    <property type="term" value="P:protein K48-linked deubiquitination"/>
    <property type="evidence" value="ECO:0007669"/>
    <property type="project" value="InterPro"/>
</dbReference>
<dbReference type="Pfam" id="PF13898">
    <property type="entry name" value="MINDY-3_4_CD"/>
    <property type="match status" value="1"/>
</dbReference>
<feature type="compositionally biased region" description="Basic and acidic residues" evidence="3">
    <location>
        <begin position="47"/>
        <end position="56"/>
    </location>
</feature>
<keyword evidence="2" id="KW-0788">Thiol protease</keyword>
<proteinExistence type="inferred from homology"/>
<name>A0A0P4WWA1_SCYOL</name>
<dbReference type="PANTHER" id="PTHR12473:SF8">
    <property type="entry name" value="UBIQUITIN CARBOXYL-TERMINAL HYDROLASE MINDY-4-RELATED"/>
    <property type="match status" value="1"/>
</dbReference>
<dbReference type="GO" id="GO:0006508">
    <property type="term" value="P:proteolysis"/>
    <property type="evidence" value="ECO:0007669"/>
    <property type="project" value="UniProtKB-KW"/>
</dbReference>
<evidence type="ECO:0000256" key="3">
    <source>
        <dbReference type="SAM" id="MobiDB-lite"/>
    </source>
</evidence>
<reference evidence="5" key="1">
    <citation type="submission" date="2015-09" db="EMBL/GenBank/DDBJ databases">
        <title>Scylla olivacea transcriptome.</title>
        <authorList>
            <person name="Ikhwanuddin M."/>
        </authorList>
    </citation>
    <scope>NUCLEOTIDE SEQUENCE</scope>
</reference>
<comment type="function">
    <text evidence="2">Hydrolase that can remove 'Lys-48'-linked conjugated ubiquitin from proteins.</text>
</comment>
<organism evidence="5">
    <name type="scientific">Scylla olivacea</name>
    <name type="common">Orange mud crab</name>
    <name type="synonym">Cancer olivacea</name>
    <dbReference type="NCBI Taxonomy" id="85551"/>
    <lineage>
        <taxon>Eukaryota</taxon>
        <taxon>Metazoa</taxon>
        <taxon>Ecdysozoa</taxon>
        <taxon>Arthropoda</taxon>
        <taxon>Crustacea</taxon>
        <taxon>Multicrustacea</taxon>
        <taxon>Malacostraca</taxon>
        <taxon>Eumalacostraca</taxon>
        <taxon>Eucarida</taxon>
        <taxon>Decapoda</taxon>
        <taxon>Pleocyemata</taxon>
        <taxon>Brachyura</taxon>
        <taxon>Eubrachyura</taxon>
        <taxon>Portunoidea</taxon>
        <taxon>Portunidae</taxon>
        <taxon>Portuninae</taxon>
        <taxon>Scylla</taxon>
    </lineage>
</organism>
<dbReference type="GO" id="GO:0004843">
    <property type="term" value="F:cysteine-type deubiquitinase activity"/>
    <property type="evidence" value="ECO:0007669"/>
    <property type="project" value="UniProtKB-UniRule"/>
</dbReference>
<dbReference type="GO" id="GO:1990380">
    <property type="term" value="F:K48-linked deubiquitinase activity"/>
    <property type="evidence" value="ECO:0007669"/>
    <property type="project" value="UniProtKB-UniRule"/>
</dbReference>
<keyword evidence="2" id="KW-0645">Protease</keyword>
<accession>A0A0P4WWA1</accession>
<sequence length="204" mass="22938">MRETASRWRRRPPYFLGVAPFYVKPPKYIGETLQQNLQHAQALARQGRQEQLEQDRPVFVPPSADMPARPMKKSSFQKAVRKVVQTQAISEVDVRAAKKRVLYPTKPKSSVQKVPVLGGQPITLETALALRKRVFGNGGDMLVPAMNEWLGQSFCFNDADTPQGYSLIMQKNSVKGLAMCVQGYILKHLLFTRRGPRANTDPTS</sequence>
<dbReference type="InterPro" id="IPR039785">
    <property type="entry name" value="MINY3/4"/>
</dbReference>
<dbReference type="EC" id="3.4.19.12" evidence="2"/>